<dbReference type="AlphaFoldDB" id="A0ABD6LHY4"/>
<evidence type="ECO:0000313" key="1">
    <source>
        <dbReference type="EMBL" id="NSJ44284.1"/>
    </source>
</evidence>
<accession>A0ABD6LHY4</accession>
<proteinExistence type="predicted"/>
<dbReference type="EMBL" id="JAAISW010000016">
    <property type="protein sequence ID" value="NSJ44284.1"/>
    <property type="molecule type" value="Genomic_DNA"/>
</dbReference>
<comment type="caution">
    <text evidence="1">The sequence shown here is derived from an EMBL/GenBank/DDBJ whole genome shotgun (WGS) entry which is preliminary data.</text>
</comment>
<evidence type="ECO:0000313" key="2">
    <source>
        <dbReference type="Proteomes" id="UP000719916"/>
    </source>
</evidence>
<dbReference type="Proteomes" id="UP000719916">
    <property type="component" value="Unassembled WGS sequence"/>
</dbReference>
<sequence>MSWGSCFMYYHCPVCSRKFKYALEDLGRCGEAFGTCPSCGLPGLYEKDGARTLDDKEYYEAEEE</sequence>
<gene>
    <name evidence="1" type="ORF">G5B26_12000</name>
</gene>
<reference evidence="1 2" key="1">
    <citation type="journal article" date="2020" name="Cell Host Microbe">
        <title>Functional and Genomic Variation between Human-Derived Isolates of Lachnospiraceae Reveals Inter- and Intra-Species Diversity.</title>
        <authorList>
            <person name="Sorbara M.T."/>
            <person name="Littmann E.R."/>
            <person name="Fontana E."/>
            <person name="Moody T.U."/>
            <person name="Kohout C.E."/>
            <person name="Gjonbalaj M."/>
            <person name="Eaton V."/>
            <person name="Seok R."/>
            <person name="Leiner I.M."/>
            <person name="Pamer E.G."/>
        </authorList>
    </citation>
    <scope>NUCLEOTIDE SEQUENCE [LARGE SCALE GENOMIC DNA]</scope>
    <source>
        <strain evidence="1 2">MSK.2.26</strain>
    </source>
</reference>
<name>A0ABD6LHY4_9FIRM</name>
<organism evidence="1 2">
    <name type="scientific">Enterocloster clostridioformis</name>
    <dbReference type="NCBI Taxonomy" id="1531"/>
    <lineage>
        <taxon>Bacteria</taxon>
        <taxon>Bacillati</taxon>
        <taxon>Bacillota</taxon>
        <taxon>Clostridia</taxon>
        <taxon>Lachnospirales</taxon>
        <taxon>Lachnospiraceae</taxon>
        <taxon>Enterocloster</taxon>
    </lineage>
</organism>
<protein>
    <submittedName>
        <fullName evidence="1">Excinuclease ATPase subunit</fullName>
    </submittedName>
</protein>